<reference evidence="2" key="1">
    <citation type="journal article" date="2014" name="Int. J. Syst. Evol. Microbiol.">
        <title>Complete genome sequence of Corynebacterium casei LMG S-19264T (=DSM 44701T), isolated from a smear-ripened cheese.</title>
        <authorList>
            <consortium name="US DOE Joint Genome Institute (JGI-PGF)"/>
            <person name="Walter F."/>
            <person name="Albersmeier A."/>
            <person name="Kalinowski J."/>
            <person name="Ruckert C."/>
        </authorList>
    </citation>
    <scope>NUCLEOTIDE SEQUENCE</scope>
    <source>
        <strain evidence="2">JCM 4633</strain>
    </source>
</reference>
<feature type="region of interest" description="Disordered" evidence="1">
    <location>
        <begin position="162"/>
        <end position="199"/>
    </location>
</feature>
<gene>
    <name evidence="2" type="ORF">GCM10010507_11210</name>
</gene>
<protein>
    <submittedName>
        <fullName evidence="2">Uncharacterized protein</fullName>
    </submittedName>
</protein>
<comment type="caution">
    <text evidence="2">The sequence shown here is derived from an EMBL/GenBank/DDBJ whole genome shotgun (WGS) entry which is preliminary data.</text>
</comment>
<reference evidence="2" key="2">
    <citation type="submission" date="2020-09" db="EMBL/GenBank/DDBJ databases">
        <authorList>
            <person name="Sun Q."/>
            <person name="Ohkuma M."/>
        </authorList>
    </citation>
    <scope>NUCLEOTIDE SEQUENCE</scope>
    <source>
        <strain evidence="2">JCM 4633</strain>
    </source>
</reference>
<dbReference type="EMBL" id="BMVB01000003">
    <property type="protein sequence ID" value="GHC39244.1"/>
    <property type="molecule type" value="Genomic_DNA"/>
</dbReference>
<feature type="compositionally biased region" description="Basic and acidic residues" evidence="1">
    <location>
        <begin position="79"/>
        <end position="96"/>
    </location>
</feature>
<sequence>MAVGEDARLHAVAGTDLPHGLREVLLHTGLGDVHGFRDLGVAQPPGQMGQGGPLLGGQPGDGDRRRGRATGPVPVDGGGRVDGDAPATHEGDGMNEHRRRRAGGEQTAHGRAAPVQRRGGHPGGVQQNEPQPLGEFGDPRLQEGGGGLRAHTADVQHHHIGAQGLGHAGEGAARGGVPDHGQPGGRPQDGDESGPGYVLLVDDDHFHSRSPVTVLS</sequence>
<feature type="compositionally biased region" description="Gly residues" evidence="1">
    <location>
        <begin position="48"/>
        <end position="60"/>
    </location>
</feature>
<feature type="region of interest" description="Disordered" evidence="1">
    <location>
        <begin position="37"/>
        <end position="148"/>
    </location>
</feature>
<feature type="compositionally biased region" description="Gly residues" evidence="1">
    <location>
        <begin position="163"/>
        <end position="174"/>
    </location>
</feature>
<evidence type="ECO:0000313" key="2">
    <source>
        <dbReference type="EMBL" id="GHC39244.1"/>
    </source>
</evidence>
<proteinExistence type="predicted"/>
<evidence type="ECO:0000313" key="3">
    <source>
        <dbReference type="Proteomes" id="UP000646244"/>
    </source>
</evidence>
<dbReference type="Proteomes" id="UP000646244">
    <property type="component" value="Unassembled WGS sequence"/>
</dbReference>
<evidence type="ECO:0000256" key="1">
    <source>
        <dbReference type="SAM" id="MobiDB-lite"/>
    </source>
</evidence>
<organism evidence="2 3">
    <name type="scientific">Streptomyces cinnamoneus</name>
    <name type="common">Streptoverticillium cinnamoneum</name>
    <dbReference type="NCBI Taxonomy" id="53446"/>
    <lineage>
        <taxon>Bacteria</taxon>
        <taxon>Bacillati</taxon>
        <taxon>Actinomycetota</taxon>
        <taxon>Actinomycetes</taxon>
        <taxon>Kitasatosporales</taxon>
        <taxon>Streptomycetaceae</taxon>
        <taxon>Streptomyces</taxon>
        <taxon>Streptomyces cinnamoneus group</taxon>
    </lineage>
</organism>
<accession>A0A918WEK6</accession>
<dbReference type="AlphaFoldDB" id="A0A918WEK6"/>
<name>A0A918WEK6_STRCJ</name>